<evidence type="ECO:0000256" key="5">
    <source>
        <dbReference type="PROSITE-ProRule" id="PRU01240"/>
    </source>
</evidence>
<dbReference type="InterPro" id="IPR050131">
    <property type="entry name" value="Peptidase_S8_subtilisin-like"/>
</dbReference>
<dbReference type="InterPro" id="IPR022398">
    <property type="entry name" value="Peptidase_S8_His-AS"/>
</dbReference>
<name>A0ABW5EGP1_9GAMM</name>
<evidence type="ECO:0000256" key="3">
    <source>
        <dbReference type="ARBA" id="ARBA00022801"/>
    </source>
</evidence>
<feature type="active site" description="Charge relay system" evidence="5">
    <location>
        <position position="167"/>
    </location>
</feature>
<keyword evidence="3 5" id="KW-0378">Hydrolase</keyword>
<feature type="active site" description="Charge relay system" evidence="5">
    <location>
        <position position="379"/>
    </location>
</feature>
<dbReference type="CDD" id="cd07474">
    <property type="entry name" value="Peptidases_S8_subtilisin_Vpr-like"/>
    <property type="match status" value="1"/>
</dbReference>
<evidence type="ECO:0000313" key="8">
    <source>
        <dbReference type="EMBL" id="MFD2311790.1"/>
    </source>
</evidence>
<dbReference type="SUPFAM" id="SSF52743">
    <property type="entry name" value="Subtilisin-like"/>
    <property type="match status" value="1"/>
</dbReference>
<dbReference type="PANTHER" id="PTHR43806">
    <property type="entry name" value="PEPTIDASE S8"/>
    <property type="match status" value="1"/>
</dbReference>
<feature type="active site" description="Charge relay system" evidence="5">
    <location>
        <position position="206"/>
    </location>
</feature>
<gene>
    <name evidence="8" type="ORF">ACFSKX_15280</name>
</gene>
<dbReference type="PROSITE" id="PS51892">
    <property type="entry name" value="SUBTILASE"/>
    <property type="match status" value="1"/>
</dbReference>
<dbReference type="PROSITE" id="PS00137">
    <property type="entry name" value="SUBTILASE_HIS"/>
    <property type="match status" value="1"/>
</dbReference>
<dbReference type="RefSeq" id="WP_265722391.1">
    <property type="nucleotide sequence ID" value="NZ_JAPIVK010000022.1"/>
</dbReference>
<dbReference type="PROSITE" id="PS00138">
    <property type="entry name" value="SUBTILASE_SER"/>
    <property type="match status" value="1"/>
</dbReference>
<evidence type="ECO:0000256" key="1">
    <source>
        <dbReference type="ARBA" id="ARBA00011073"/>
    </source>
</evidence>
<dbReference type="InterPro" id="IPR015500">
    <property type="entry name" value="Peptidase_S8_subtilisin-rel"/>
</dbReference>
<dbReference type="InterPro" id="IPR000209">
    <property type="entry name" value="Peptidase_S8/S53_dom"/>
</dbReference>
<reference evidence="9" key="1">
    <citation type="journal article" date="2019" name="Int. J. Syst. Evol. Microbiol.">
        <title>The Global Catalogue of Microorganisms (GCM) 10K type strain sequencing project: providing services to taxonomists for standard genome sequencing and annotation.</title>
        <authorList>
            <consortium name="The Broad Institute Genomics Platform"/>
            <consortium name="The Broad Institute Genome Sequencing Center for Infectious Disease"/>
            <person name="Wu L."/>
            <person name="Ma J."/>
        </authorList>
    </citation>
    <scope>NUCLEOTIDE SEQUENCE [LARGE SCALE GENOMIC DNA]</scope>
    <source>
        <strain evidence="9">KCTC 12848</strain>
    </source>
</reference>
<evidence type="ECO:0000256" key="2">
    <source>
        <dbReference type="ARBA" id="ARBA00022670"/>
    </source>
</evidence>
<proteinExistence type="inferred from homology"/>
<dbReference type="Proteomes" id="UP001597425">
    <property type="component" value="Unassembled WGS sequence"/>
</dbReference>
<comment type="caution">
    <text evidence="8">The sequence shown here is derived from an EMBL/GenBank/DDBJ whole genome shotgun (WGS) entry which is preliminary data.</text>
</comment>
<keyword evidence="9" id="KW-1185">Reference proteome</keyword>
<keyword evidence="4 5" id="KW-0720">Serine protease</keyword>
<dbReference type="InterPro" id="IPR023828">
    <property type="entry name" value="Peptidase_S8_Ser-AS"/>
</dbReference>
<evidence type="ECO:0000313" key="9">
    <source>
        <dbReference type="Proteomes" id="UP001597425"/>
    </source>
</evidence>
<feature type="domain" description="Peptidase S8/S53" evidence="7">
    <location>
        <begin position="158"/>
        <end position="413"/>
    </location>
</feature>
<sequence length="1187" mass="125552">MYNKKVWFGGIAAVLAVIFCNEVWAAEPRDGARRIIIQLEERVRLAGEESAPARPALRELVARHRERARRQGLLLDKLRRRGLAARAPQGSPRRFTRALNAIVTSARAADIDDIAALPEVRGVTLDHRVHALGGDSVEQVRAPQVWALSDGGGRALTGEGTSIAVIDSGIDYTHPDLGGCFGPGCKVVGGHDFVNDDDDPMDDYRHGTLVAGVAAADGSLRGVAPGAQLYAYKVLDSDGGGYTSDVIAAIEAALDPDGDPATDDAVDVINISLGMPGGNSSAISAAANAAVRAGTVVVAAAGNTGPGYDTIEAPGSAQRVLTVGAVDNEGRVPAFSARGLFAGGLEPDATSIKPELTAPGVAVRSTVPGGGYASSSGTSLAAPHVAGAAALMRQRYPRLDSAEIKSLLVNWAAPASGGIQAAGNGQLDALAAAQAPFLVSPAALYRGYFTDADTGKSAAVTVKNLAAQVEIGVEDTGELPAGAALTPENSRFTLGPNGYSSQSVALRVDPGRVDYPQDLHRAYSGALRFTADGQSVELPVAFHRAELLELSQENAPENYWSYSATAFGAGGQTSSALASFESDRPRLTLATRDGPVHVLFAAEHNDTIQVAENVRASDGPLVFPAGGGGFAVTTPTTPDGKPLQFVSQVVELTHRDYPQQHYRRVFGRGQSMSAIHNLSDGFRLDYFGLAEKTGNHPQDRQLYLLKHSQRGLFADLGFDLSGYGSVRMLVNSARWRQQGYSLAFAPGSYRPGGEVHRDERSVVPRRNDATLLTLHGNDGALESWPTYLNIGIDSDGSLQAGSLEFAVGRERYRKLRRSESDSAPAAPVLQRPNAPLMFGRGLRFWAGGLRNSGGGPLLEPSVNGDATQQAVMDSWGNGYRRDIRYNARCLETGNQIAGGTLNRPRLFSYGGGCQRVRVRFEYPTAVDDIDYRSTAELQLSTLDGAATPRIDMVALLEGGKVSSYAQSDGELLVRTSAQLSLELALDDGDWQPLEAVREDRAYRAALPEFDGAAIAHLRLTAASDSGNRLVNTIRGAFVLGGDAARAVDSDSDGAVDAADARPLNPRYSETGSGAAAFTALDTGDVRVERGQENVVVQAFVMEADVESELSSLTLRASGAGDDRADIALAELHWDRDGDGRLDDADTPLASGRFDRDDGRVTFPIDRPGPLVLPAGKHQFIVSYDFAP</sequence>
<dbReference type="Gene3D" id="3.40.50.200">
    <property type="entry name" value="Peptidase S8/S53 domain"/>
    <property type="match status" value="1"/>
</dbReference>
<keyword evidence="2 5" id="KW-0645">Protease</keyword>
<dbReference type="PRINTS" id="PR00723">
    <property type="entry name" value="SUBTILISIN"/>
</dbReference>
<evidence type="ECO:0000256" key="4">
    <source>
        <dbReference type="ARBA" id="ARBA00022825"/>
    </source>
</evidence>
<dbReference type="PROSITE" id="PS00136">
    <property type="entry name" value="SUBTILASE_ASP"/>
    <property type="match status" value="1"/>
</dbReference>
<dbReference type="Pfam" id="PF00082">
    <property type="entry name" value="Peptidase_S8"/>
    <property type="match status" value="1"/>
</dbReference>
<evidence type="ECO:0000259" key="7">
    <source>
        <dbReference type="Pfam" id="PF00082"/>
    </source>
</evidence>
<organism evidence="8 9">
    <name type="scientific">Microbulbifer halophilus</name>
    <dbReference type="NCBI Taxonomy" id="453963"/>
    <lineage>
        <taxon>Bacteria</taxon>
        <taxon>Pseudomonadati</taxon>
        <taxon>Pseudomonadota</taxon>
        <taxon>Gammaproteobacteria</taxon>
        <taxon>Cellvibrionales</taxon>
        <taxon>Microbulbiferaceae</taxon>
        <taxon>Microbulbifer</taxon>
    </lineage>
</organism>
<dbReference type="InterPro" id="IPR036852">
    <property type="entry name" value="Peptidase_S8/S53_dom_sf"/>
</dbReference>
<accession>A0ABW5EGP1</accession>
<protein>
    <submittedName>
        <fullName evidence="8">S8 family serine peptidase</fullName>
    </submittedName>
</protein>
<dbReference type="InterPro" id="IPR034213">
    <property type="entry name" value="S8_Vpr-like"/>
</dbReference>
<evidence type="ECO:0000256" key="6">
    <source>
        <dbReference type="RuleBase" id="RU003355"/>
    </source>
</evidence>
<dbReference type="InterPro" id="IPR023827">
    <property type="entry name" value="Peptidase_S8_Asp-AS"/>
</dbReference>
<dbReference type="PANTHER" id="PTHR43806:SF11">
    <property type="entry name" value="CEREVISIN-RELATED"/>
    <property type="match status" value="1"/>
</dbReference>
<dbReference type="EMBL" id="JBHUJD010000022">
    <property type="protein sequence ID" value="MFD2311790.1"/>
    <property type="molecule type" value="Genomic_DNA"/>
</dbReference>
<comment type="similarity">
    <text evidence="1 5 6">Belongs to the peptidase S8 family.</text>
</comment>